<reference evidence="1 2" key="1">
    <citation type="submission" date="2024-07" db="EMBL/GenBank/DDBJ databases">
        <title>Whole genome sequencing of Prodigiosin pigment-producing Streptomyces salinarius isolated from rhizosphere soil of Arachis hypogaea.</title>
        <authorList>
            <person name="Vidhya A."/>
            <person name="Ramya S."/>
        </authorList>
    </citation>
    <scope>NUCLEOTIDE SEQUENCE [LARGE SCALE GENOMIC DNA]</scope>
    <source>
        <strain evidence="1 2">VRMG2420</strain>
    </source>
</reference>
<sequence>MRATTRYCPGWCGCWARSKNAKAWEQRNVSHEGTTYRCEWHGKRRWDRDRVHFSLPIPEHDDRVLVGIFVGHLAT</sequence>
<keyword evidence="2" id="KW-1185">Reference proteome</keyword>
<gene>
    <name evidence="1" type="ORF">AB4829_01685</name>
</gene>
<comment type="caution">
    <text evidence="1">The sequence shown here is derived from an EMBL/GenBank/DDBJ whole genome shotgun (WGS) entry which is preliminary data.</text>
</comment>
<dbReference type="EMBL" id="JBITPR010000008">
    <property type="protein sequence ID" value="MFI7869302.1"/>
    <property type="molecule type" value="Genomic_DNA"/>
</dbReference>
<evidence type="ECO:0000313" key="2">
    <source>
        <dbReference type="Proteomes" id="UP001614264"/>
    </source>
</evidence>
<proteinExistence type="predicted"/>
<name>A0ABW8B400_9ACTN</name>
<organism evidence="1 2">
    <name type="scientific">Streptomyces salinarius</name>
    <dbReference type="NCBI Taxonomy" id="2762598"/>
    <lineage>
        <taxon>Bacteria</taxon>
        <taxon>Bacillati</taxon>
        <taxon>Actinomycetota</taxon>
        <taxon>Actinomycetes</taxon>
        <taxon>Kitasatosporales</taxon>
        <taxon>Streptomycetaceae</taxon>
        <taxon>Streptomyces</taxon>
    </lineage>
</organism>
<protein>
    <submittedName>
        <fullName evidence="1">Uncharacterized protein</fullName>
    </submittedName>
</protein>
<accession>A0ABW8B400</accession>
<dbReference type="RefSeq" id="WP_399590691.1">
    <property type="nucleotide sequence ID" value="NZ_JBITPR010000008.1"/>
</dbReference>
<evidence type="ECO:0000313" key="1">
    <source>
        <dbReference type="EMBL" id="MFI7869302.1"/>
    </source>
</evidence>
<dbReference type="Proteomes" id="UP001614264">
    <property type="component" value="Unassembled WGS sequence"/>
</dbReference>